<dbReference type="InterPro" id="IPR029063">
    <property type="entry name" value="SAM-dependent_MTases_sf"/>
</dbReference>
<evidence type="ECO:0000313" key="2">
    <source>
        <dbReference type="Proteomes" id="UP000248544"/>
    </source>
</evidence>
<organism evidence="1 2">
    <name type="scientific">Spongiactinospora gelatinilytica</name>
    <dbReference type="NCBI Taxonomy" id="2666298"/>
    <lineage>
        <taxon>Bacteria</taxon>
        <taxon>Bacillati</taxon>
        <taxon>Actinomycetota</taxon>
        <taxon>Actinomycetes</taxon>
        <taxon>Streptosporangiales</taxon>
        <taxon>Streptosporangiaceae</taxon>
        <taxon>Spongiactinospora</taxon>
    </lineage>
</organism>
<comment type="caution">
    <text evidence="1">The sequence shown here is derived from an EMBL/GenBank/DDBJ whole genome shotgun (WGS) entry which is preliminary data.</text>
</comment>
<dbReference type="Proteomes" id="UP000248544">
    <property type="component" value="Unassembled WGS sequence"/>
</dbReference>
<evidence type="ECO:0000313" key="1">
    <source>
        <dbReference type="EMBL" id="PZG24480.1"/>
    </source>
</evidence>
<dbReference type="GO" id="GO:0008168">
    <property type="term" value="F:methyltransferase activity"/>
    <property type="evidence" value="ECO:0007669"/>
    <property type="project" value="UniProtKB-KW"/>
</dbReference>
<dbReference type="Pfam" id="PF04672">
    <property type="entry name" value="Methyltransf_19"/>
    <property type="match status" value="1"/>
</dbReference>
<dbReference type="GO" id="GO:0032259">
    <property type="term" value="P:methylation"/>
    <property type="evidence" value="ECO:0007669"/>
    <property type="project" value="UniProtKB-KW"/>
</dbReference>
<name>A0A2W2FGE6_9ACTN</name>
<dbReference type="EMBL" id="POUA01000497">
    <property type="protein sequence ID" value="PZG24480.1"/>
    <property type="molecule type" value="Genomic_DNA"/>
</dbReference>
<keyword evidence="2" id="KW-1185">Reference proteome</keyword>
<sequence>MILWGMYSPRLRGGTTVSDSERVPPAINMNQMSHARAYNYVLGGKDNYAVDRAAARKVMRAAPDLPLLGRAQRRLLLRIVRMCAEQGIGQFLDIGTGIPTEPNVHETAKEINPRARVAYVDYDPIVFVHNNALLATEPSVISLQADVRDPEGIMDNPRVRSLIDYDKPMLVLFAALFHLVTDAEDPAALVARFRKRMVPGSHVMISQFCSDGSDPKAQAELEEISVNSPSPMRFRTRAEIGRFFAGFELLGPGVADVQDWSPDEQVPATSLRIAAGVGKVV</sequence>
<dbReference type="PIRSF" id="PIRSF017393">
    <property type="entry name" value="MTase_SAV2177"/>
    <property type="match status" value="1"/>
</dbReference>
<keyword evidence="1" id="KW-0808">Transferase</keyword>
<keyword evidence="1" id="KW-0489">Methyltransferase</keyword>
<accession>A0A2W2FGE6</accession>
<dbReference type="AlphaFoldDB" id="A0A2W2FGE6"/>
<dbReference type="InterPro" id="IPR006764">
    <property type="entry name" value="SAM_dep_MeTrfase_SAV2177_type"/>
</dbReference>
<reference evidence="1 2" key="1">
    <citation type="submission" date="2018-01" db="EMBL/GenBank/DDBJ databases">
        <title>Draft genome sequence of Sphaerisporangium sp. 7K107.</title>
        <authorList>
            <person name="Sahin N."/>
            <person name="Saygin H."/>
            <person name="Ay H."/>
        </authorList>
    </citation>
    <scope>NUCLEOTIDE SEQUENCE [LARGE SCALE GENOMIC DNA]</scope>
    <source>
        <strain evidence="1 2">7K107</strain>
    </source>
</reference>
<protein>
    <submittedName>
        <fullName evidence="1">Methyltransferase</fullName>
    </submittedName>
</protein>
<dbReference type="SUPFAM" id="SSF53335">
    <property type="entry name" value="S-adenosyl-L-methionine-dependent methyltransferases"/>
    <property type="match status" value="1"/>
</dbReference>
<gene>
    <name evidence="1" type="ORF">C1I98_35610</name>
</gene>
<proteinExistence type="predicted"/>
<dbReference type="RefSeq" id="WP_111171704.1">
    <property type="nucleotide sequence ID" value="NZ_POUA01000497.1"/>
</dbReference>
<dbReference type="Gene3D" id="3.40.50.150">
    <property type="entry name" value="Vaccinia Virus protein VP39"/>
    <property type="match status" value="1"/>
</dbReference>